<keyword evidence="6" id="KW-1185">Reference proteome</keyword>
<feature type="compositionally biased region" description="Polar residues" evidence="3">
    <location>
        <begin position="112"/>
        <end position="127"/>
    </location>
</feature>
<evidence type="ECO:0000313" key="5">
    <source>
        <dbReference type="EMBL" id="ODQ75636.1"/>
    </source>
</evidence>
<feature type="compositionally biased region" description="Basic and acidic residues" evidence="3">
    <location>
        <begin position="527"/>
        <end position="541"/>
    </location>
</feature>
<feature type="compositionally biased region" description="Acidic residues" evidence="3">
    <location>
        <begin position="398"/>
        <end position="421"/>
    </location>
</feature>
<feature type="region of interest" description="Disordered" evidence="3">
    <location>
        <begin position="72"/>
        <end position="134"/>
    </location>
</feature>
<feature type="compositionally biased region" description="Low complexity" evidence="3">
    <location>
        <begin position="85"/>
        <end position="100"/>
    </location>
</feature>
<feature type="compositionally biased region" description="Basic and acidic residues" evidence="3">
    <location>
        <begin position="720"/>
        <end position="729"/>
    </location>
</feature>
<feature type="compositionally biased region" description="Pro residues" evidence="3">
    <location>
        <begin position="609"/>
        <end position="623"/>
    </location>
</feature>
<dbReference type="Pfam" id="PF25459">
    <property type="entry name" value="AIM3_BBC1_C"/>
    <property type="match status" value="1"/>
</dbReference>
<dbReference type="PANTHER" id="PTHR45929:SF6">
    <property type="entry name" value="SH3 DOMAIN PROTEIN (AFU_ORTHOLOGUE AFUA_2G10320)"/>
    <property type="match status" value="1"/>
</dbReference>
<dbReference type="InterPro" id="IPR057402">
    <property type="entry name" value="AIM3_BBC1_C"/>
</dbReference>
<dbReference type="InterPro" id="IPR036028">
    <property type="entry name" value="SH3-like_dom_sf"/>
</dbReference>
<dbReference type="Pfam" id="PF00018">
    <property type="entry name" value="SH3_1"/>
    <property type="match status" value="1"/>
</dbReference>
<feature type="compositionally biased region" description="Acidic residues" evidence="3">
    <location>
        <begin position="503"/>
        <end position="515"/>
    </location>
</feature>
<feature type="compositionally biased region" description="Pro residues" evidence="3">
    <location>
        <begin position="685"/>
        <end position="714"/>
    </location>
</feature>
<dbReference type="SMART" id="SM00326">
    <property type="entry name" value="SH3"/>
    <property type="match status" value="1"/>
</dbReference>
<feature type="region of interest" description="Disordered" evidence="3">
    <location>
        <begin position="344"/>
        <end position="426"/>
    </location>
</feature>
<feature type="compositionally biased region" description="Acidic residues" evidence="3">
    <location>
        <begin position="361"/>
        <end position="376"/>
    </location>
</feature>
<organism evidence="5 6">
    <name type="scientific">Lipomyces starkeyi NRRL Y-11557</name>
    <dbReference type="NCBI Taxonomy" id="675824"/>
    <lineage>
        <taxon>Eukaryota</taxon>
        <taxon>Fungi</taxon>
        <taxon>Dikarya</taxon>
        <taxon>Ascomycota</taxon>
        <taxon>Saccharomycotina</taxon>
        <taxon>Lipomycetes</taxon>
        <taxon>Lipomycetales</taxon>
        <taxon>Lipomycetaceae</taxon>
        <taxon>Lipomyces</taxon>
    </lineage>
</organism>
<dbReference type="CDD" id="cd11887">
    <property type="entry name" value="SH3_Bbc1"/>
    <property type="match status" value="1"/>
</dbReference>
<dbReference type="AlphaFoldDB" id="A0A1E3QD86"/>
<dbReference type="InterPro" id="IPR001452">
    <property type="entry name" value="SH3_domain"/>
</dbReference>
<sequence length="1143" mass="123880">MATATAPFKVKAIYEYISDHPDDLSFPVSQIITVTEEEDEEWYSGRYFDNTGALREGMFPRNFVELVVEDESPAIPSHPSRPHRSQAPTQTTSSPTPAATIEAEPELEENPDQSVSKTDVGSPQAQSKPAPVLPSHIAAAVLPAVSTRSEITEEPVKATAKSSFRDRIAAFNVASATPVTPQAKPAVSSFVKRPFVAPAPSAYIPPAPQAAPKPTTVSYEQSTSPRSSIDDDRMHPEEPHASHEPIITGGTSLKDRIALLQQMQLEQQAAQAAKMAKKKKTHKKHQSQQFADLPEESIAGAETAEVIGGSPRKSVENRRIGEEFEPLPTSEYTSQPDALAIPGAYMDTEEPMTMTTRSTDLGEESAGDQSDVEDNIDASSSPAIPQMHVAEAGSDPVVEADDEQTRDIEEDEADEDEEIDPEVARRIAIRERMAKMSGGMGLPFGLPGVMGMPMGAFPKSTPKRAQEPSKEETEEVYSQSRAIPILPMAVPPPANQQTHRDDDEGEDLLESEEEQGSQMPQAAVEAEILRKDVFVETHPSEDSTDPEQEIEDAVVSLRLSDAPVVVPIEPPKPPYSSAAGKTDSMEQESQEDSSEEVEEGAATSNYAVPPVPLPPQLHPPVPAVPEIIGSVPSAPNSPKKSRANPPPLTTSPSVSYTSSVGGSDVPPVPQLPQTPTASRTSHHQLPPPPPPPAAPPVSYAPPPLPNVPPVPPAHSIPVRRSTDISERSFPRNSTEYASSDIDEATTGYEADDDTDLNVSSTHEIDSAYAQYPNYTTTNDSVPAPSIPPSVPPSHAAPPLPRSYPLPLPPPPPTHYAPPPMSPTQYAPPPPPPAHVSPPVPTSPAASYTDSRPSIEGRLSMDPRRSAEVRRSLDRSRPSMDVIGGGTYMASDIDLGEKSGWWSAPESVPPSLLSRTRDLSFEVDERLHSRRGRGIVTRVIYVLYYDYSQSVITVQFERENPSRVKFEQRHEPPPPPLRRDQLEDVYARFGAKIKNLAVESLGKNVGDGSPFGYVRAVVSRLPDALQSAGTRSHGAIVYSNLANASVTQVDEIKPGDIISFRNGKFQGHKGGLHQKYSLEVGKPDHCAIVQEWDGTKRKIKVLEQPKEKGRVRAESYRLGDLKSGEVMVFRVVGRDYVGWVGDDL</sequence>
<proteinExistence type="predicted"/>
<dbReference type="InterPro" id="IPR050670">
    <property type="entry name" value="STAM"/>
</dbReference>
<evidence type="ECO:0000256" key="2">
    <source>
        <dbReference type="PROSITE-ProRule" id="PRU00192"/>
    </source>
</evidence>
<protein>
    <recommendedName>
        <fullName evidence="4">SH3 domain-containing protein</fullName>
    </recommendedName>
</protein>
<reference evidence="5 6" key="1">
    <citation type="journal article" date="2016" name="Proc. Natl. Acad. Sci. U.S.A.">
        <title>Comparative genomics of biotechnologically important yeasts.</title>
        <authorList>
            <person name="Riley R."/>
            <person name="Haridas S."/>
            <person name="Wolfe K.H."/>
            <person name="Lopes M.R."/>
            <person name="Hittinger C.T."/>
            <person name="Goeker M."/>
            <person name="Salamov A.A."/>
            <person name="Wisecaver J.H."/>
            <person name="Long T.M."/>
            <person name="Calvey C.H."/>
            <person name="Aerts A.L."/>
            <person name="Barry K.W."/>
            <person name="Choi C."/>
            <person name="Clum A."/>
            <person name="Coughlan A.Y."/>
            <person name="Deshpande S."/>
            <person name="Douglass A.P."/>
            <person name="Hanson S.J."/>
            <person name="Klenk H.-P."/>
            <person name="LaButti K.M."/>
            <person name="Lapidus A."/>
            <person name="Lindquist E.A."/>
            <person name="Lipzen A.M."/>
            <person name="Meier-Kolthoff J.P."/>
            <person name="Ohm R.A."/>
            <person name="Otillar R.P."/>
            <person name="Pangilinan J.L."/>
            <person name="Peng Y."/>
            <person name="Rokas A."/>
            <person name="Rosa C.A."/>
            <person name="Scheuner C."/>
            <person name="Sibirny A.A."/>
            <person name="Slot J.C."/>
            <person name="Stielow J.B."/>
            <person name="Sun H."/>
            <person name="Kurtzman C.P."/>
            <person name="Blackwell M."/>
            <person name="Grigoriev I.V."/>
            <person name="Jeffries T.W."/>
        </authorList>
    </citation>
    <scope>NUCLEOTIDE SEQUENCE [LARGE SCALE GENOMIC DNA]</scope>
    <source>
        <strain evidence="5 6">NRRL Y-11557</strain>
    </source>
</reference>
<dbReference type="STRING" id="675824.A0A1E3QD86"/>
<keyword evidence="1 2" id="KW-0728">SH3 domain</keyword>
<evidence type="ECO:0000313" key="6">
    <source>
        <dbReference type="Proteomes" id="UP000094385"/>
    </source>
</evidence>
<feature type="region of interest" description="Disordered" evidence="3">
    <location>
        <begin position="267"/>
        <end position="319"/>
    </location>
</feature>
<feature type="compositionally biased region" description="Basic and acidic residues" evidence="3">
    <location>
        <begin position="852"/>
        <end position="877"/>
    </location>
</feature>
<dbReference type="EMBL" id="KV454290">
    <property type="protein sequence ID" value="ODQ75636.1"/>
    <property type="molecule type" value="Genomic_DNA"/>
</dbReference>
<gene>
    <name evidence="5" type="ORF">LIPSTDRAFT_61240</name>
</gene>
<feature type="compositionally biased region" description="Pro residues" evidence="3">
    <location>
        <begin position="784"/>
        <end position="841"/>
    </location>
</feature>
<feature type="region of interest" description="Disordered" evidence="3">
    <location>
        <begin position="453"/>
        <end position="884"/>
    </location>
</feature>
<name>A0A1E3QD86_LIPST</name>
<dbReference type="PROSITE" id="PS50002">
    <property type="entry name" value="SH3"/>
    <property type="match status" value="1"/>
</dbReference>
<feature type="compositionally biased region" description="Basic and acidic residues" evidence="3">
    <location>
        <begin position="228"/>
        <end position="243"/>
    </location>
</feature>
<dbReference type="SUPFAM" id="SSF50044">
    <property type="entry name" value="SH3-domain"/>
    <property type="match status" value="1"/>
</dbReference>
<feature type="compositionally biased region" description="Polar residues" evidence="3">
    <location>
        <begin position="215"/>
        <end position="227"/>
    </location>
</feature>
<dbReference type="Proteomes" id="UP000094385">
    <property type="component" value="Unassembled WGS sequence"/>
</dbReference>
<evidence type="ECO:0000256" key="1">
    <source>
        <dbReference type="ARBA" id="ARBA00022443"/>
    </source>
</evidence>
<dbReference type="OrthoDB" id="207120at2759"/>
<feature type="domain" description="SH3" evidence="4">
    <location>
        <begin position="5"/>
        <end position="69"/>
    </location>
</feature>
<feature type="compositionally biased region" description="Low complexity" evidence="3">
    <location>
        <begin position="650"/>
        <end position="665"/>
    </location>
</feature>
<feature type="compositionally biased region" description="Acidic residues" evidence="3">
    <location>
        <begin position="585"/>
        <end position="599"/>
    </location>
</feature>
<evidence type="ECO:0000259" key="4">
    <source>
        <dbReference type="PROSITE" id="PS50002"/>
    </source>
</evidence>
<accession>A0A1E3QD86</accession>
<dbReference type="PANTHER" id="PTHR45929">
    <property type="entry name" value="JAK PATHWAY SIGNAL TRANSDUCTION ADAPTOR MOLECULE"/>
    <property type="match status" value="1"/>
</dbReference>
<dbReference type="Gene3D" id="2.30.30.40">
    <property type="entry name" value="SH3 Domains"/>
    <property type="match status" value="1"/>
</dbReference>
<feature type="region of interest" description="Disordered" evidence="3">
    <location>
        <begin position="198"/>
        <end position="254"/>
    </location>
</feature>
<feature type="compositionally biased region" description="Basic residues" evidence="3">
    <location>
        <begin position="275"/>
        <end position="286"/>
    </location>
</feature>
<dbReference type="InterPro" id="IPR035552">
    <property type="entry name" value="Mti1_SH3"/>
</dbReference>
<feature type="compositionally biased region" description="Acidic residues" evidence="3">
    <location>
        <begin position="542"/>
        <end position="552"/>
    </location>
</feature>
<evidence type="ECO:0000256" key="3">
    <source>
        <dbReference type="SAM" id="MobiDB-lite"/>
    </source>
</evidence>